<dbReference type="GO" id="GO:0007165">
    <property type="term" value="P:signal transduction"/>
    <property type="evidence" value="ECO:0007669"/>
    <property type="project" value="InterPro"/>
</dbReference>
<comment type="caution">
    <text evidence="4">The sequence shown here is derived from an EMBL/GenBank/DDBJ whole genome shotgun (WGS) entry which is preliminary data.</text>
</comment>
<proteinExistence type="predicted"/>
<keyword evidence="5" id="KW-1185">Reference proteome</keyword>
<evidence type="ECO:0000313" key="4">
    <source>
        <dbReference type="EMBL" id="KAK3104065.1"/>
    </source>
</evidence>
<dbReference type="Pfam" id="PF13676">
    <property type="entry name" value="TIR_2"/>
    <property type="match status" value="1"/>
</dbReference>
<dbReference type="Proteomes" id="UP001186944">
    <property type="component" value="Unassembled WGS sequence"/>
</dbReference>
<evidence type="ECO:0000256" key="1">
    <source>
        <dbReference type="ARBA" id="ARBA00022614"/>
    </source>
</evidence>
<dbReference type="SMART" id="SM00013">
    <property type="entry name" value="LRRNT"/>
    <property type="match status" value="1"/>
</dbReference>
<keyword evidence="1" id="KW-0433">Leucine-rich repeat</keyword>
<feature type="domain" description="LRRNT" evidence="3">
    <location>
        <begin position="8"/>
        <end position="46"/>
    </location>
</feature>
<dbReference type="EMBL" id="VSWD01000005">
    <property type="protein sequence ID" value="KAK3104065.1"/>
    <property type="molecule type" value="Genomic_DNA"/>
</dbReference>
<dbReference type="InterPro" id="IPR000157">
    <property type="entry name" value="TIR_dom"/>
</dbReference>
<reference evidence="4" key="1">
    <citation type="submission" date="2019-08" db="EMBL/GenBank/DDBJ databases">
        <title>The improved chromosome-level genome for the pearl oyster Pinctada fucata martensii using PacBio sequencing and Hi-C.</title>
        <authorList>
            <person name="Zheng Z."/>
        </authorList>
    </citation>
    <scope>NUCLEOTIDE SEQUENCE</scope>
    <source>
        <strain evidence="4">ZZ-2019</strain>
        <tissue evidence="4">Adductor muscle</tissue>
    </source>
</reference>
<evidence type="ECO:0000259" key="3">
    <source>
        <dbReference type="SMART" id="SM00013"/>
    </source>
</evidence>
<dbReference type="Gene3D" id="3.40.50.10140">
    <property type="entry name" value="Toll/interleukin-1 receptor homology (TIR) domain"/>
    <property type="match status" value="1"/>
</dbReference>
<keyword evidence="2" id="KW-0732">Signal</keyword>
<dbReference type="InterPro" id="IPR032675">
    <property type="entry name" value="LRR_dom_sf"/>
</dbReference>
<sequence>MICDEPENCPRGCHCFSQPSRNHLVVNCSNVGLTQLPQNLPYGNRGPLIRKWVMQLSAFLERNSYKVYLPGRDDIPGESGQRQRLSAIDNSRAYVAVLSHGMFEADDNELNYMLNYQDPSLVSLKFTAIWMNYKTDRTRRIAVVNFDNTTARMIDNKFLKAFILTREQIDFVDRNSNVFESVLKKIGPPSLEDTYRAIRMPNTSTDFNAKVKYTY</sequence>
<evidence type="ECO:0000256" key="2">
    <source>
        <dbReference type="ARBA" id="ARBA00022729"/>
    </source>
</evidence>
<dbReference type="Pfam" id="PF01462">
    <property type="entry name" value="LRRNT"/>
    <property type="match status" value="1"/>
</dbReference>
<name>A0AA88YFW2_PINIB</name>
<dbReference type="Gene3D" id="3.80.10.10">
    <property type="entry name" value="Ribonuclease Inhibitor"/>
    <property type="match status" value="1"/>
</dbReference>
<dbReference type="InterPro" id="IPR000372">
    <property type="entry name" value="LRRNT"/>
</dbReference>
<accession>A0AA88YFW2</accession>
<organism evidence="4 5">
    <name type="scientific">Pinctada imbricata</name>
    <name type="common">Atlantic pearl-oyster</name>
    <name type="synonym">Pinctada martensii</name>
    <dbReference type="NCBI Taxonomy" id="66713"/>
    <lineage>
        <taxon>Eukaryota</taxon>
        <taxon>Metazoa</taxon>
        <taxon>Spiralia</taxon>
        <taxon>Lophotrochozoa</taxon>
        <taxon>Mollusca</taxon>
        <taxon>Bivalvia</taxon>
        <taxon>Autobranchia</taxon>
        <taxon>Pteriomorphia</taxon>
        <taxon>Pterioida</taxon>
        <taxon>Pterioidea</taxon>
        <taxon>Pteriidae</taxon>
        <taxon>Pinctada</taxon>
    </lineage>
</organism>
<evidence type="ECO:0000313" key="5">
    <source>
        <dbReference type="Proteomes" id="UP001186944"/>
    </source>
</evidence>
<dbReference type="SUPFAM" id="SSF52200">
    <property type="entry name" value="Toll/Interleukin receptor TIR domain"/>
    <property type="match status" value="1"/>
</dbReference>
<dbReference type="InterPro" id="IPR035897">
    <property type="entry name" value="Toll_tir_struct_dom_sf"/>
</dbReference>
<gene>
    <name evidence="4" type="ORF">FSP39_024130</name>
</gene>
<protein>
    <recommendedName>
        <fullName evidence="3">LRRNT domain-containing protein</fullName>
    </recommendedName>
</protein>
<dbReference type="AlphaFoldDB" id="A0AA88YFW2"/>